<dbReference type="OrthoDB" id="1551268at2"/>
<dbReference type="GO" id="GO:0005576">
    <property type="term" value="C:extracellular region"/>
    <property type="evidence" value="ECO:0007669"/>
    <property type="project" value="UniProtKB-SubCell"/>
</dbReference>
<accession>A0A0R1LRB7</accession>
<dbReference type="GO" id="GO:0005975">
    <property type="term" value="P:carbohydrate metabolic process"/>
    <property type="evidence" value="ECO:0007669"/>
    <property type="project" value="UniProtKB-UniRule"/>
</dbReference>
<comment type="catalytic activity">
    <reaction evidence="1">
        <text>Endohydrolysis of beta-(1-&gt;4)-linkages between D-glucosamine residues in a partly acetylated chitosan.</text>
        <dbReference type="EC" id="3.2.1.132"/>
    </reaction>
</comment>
<keyword evidence="1" id="KW-0326">Glycosidase</keyword>
<dbReference type="InterPro" id="IPR023346">
    <property type="entry name" value="Lysozyme-like_dom_sf"/>
</dbReference>
<dbReference type="Gene3D" id="1.20.141.10">
    <property type="entry name" value="Chitosanase, subunit A, domain 1"/>
    <property type="match status" value="1"/>
</dbReference>
<comment type="subcellular location">
    <subcellularLocation>
        <location evidence="1">Secreted</location>
    </subcellularLocation>
</comment>
<reference evidence="4 5" key="1">
    <citation type="journal article" date="2015" name="Genome Announc.">
        <title>Expanding the biotechnology potential of lactobacilli through comparative genomics of 213 strains and associated genera.</title>
        <authorList>
            <person name="Sun Z."/>
            <person name="Harris H.M."/>
            <person name="McCann A."/>
            <person name="Guo C."/>
            <person name="Argimon S."/>
            <person name="Zhang W."/>
            <person name="Yang X."/>
            <person name="Jeffery I.B."/>
            <person name="Cooney J.C."/>
            <person name="Kagawa T.F."/>
            <person name="Liu W."/>
            <person name="Song Y."/>
            <person name="Salvetti E."/>
            <person name="Wrobel A."/>
            <person name="Rasinkangas P."/>
            <person name="Parkhill J."/>
            <person name="Rea M.C."/>
            <person name="O'Sullivan O."/>
            <person name="Ritari J."/>
            <person name="Douillard F.P."/>
            <person name="Paul Ross R."/>
            <person name="Yang R."/>
            <person name="Briner A.E."/>
            <person name="Felis G.E."/>
            <person name="de Vos W.M."/>
            <person name="Barrangou R."/>
            <person name="Klaenhammer T.R."/>
            <person name="Caufield P.W."/>
            <person name="Cui Y."/>
            <person name="Zhang H."/>
            <person name="O'Toole P.W."/>
        </authorList>
    </citation>
    <scope>NUCLEOTIDE SEQUENCE [LARGE SCALE GENOMIC DNA]</scope>
    <source>
        <strain evidence="4 5">DSM 19394</strain>
    </source>
</reference>
<dbReference type="GO" id="GO:0016977">
    <property type="term" value="F:chitosanase activity"/>
    <property type="evidence" value="ECO:0007669"/>
    <property type="project" value="UniProtKB-UniRule"/>
</dbReference>
<protein>
    <recommendedName>
        <fullName evidence="1">Chitosanase</fullName>
        <ecNumber evidence="1">3.2.1.132</ecNumber>
    </recommendedName>
</protein>
<dbReference type="Gene3D" id="3.30.386.10">
    <property type="entry name" value="Chitosanase, subunit A, domain 2"/>
    <property type="match status" value="1"/>
</dbReference>
<keyword evidence="3" id="KW-1133">Transmembrane helix</keyword>
<comment type="caution">
    <text evidence="4">The sequence shown here is derived from an EMBL/GenBank/DDBJ whole genome shotgun (WGS) entry which is preliminary data.</text>
</comment>
<dbReference type="Pfam" id="PF01374">
    <property type="entry name" value="Glyco_hydro_46"/>
    <property type="match status" value="1"/>
</dbReference>
<dbReference type="SUPFAM" id="SSF53955">
    <property type="entry name" value="Lysozyme-like"/>
    <property type="match status" value="1"/>
</dbReference>
<keyword evidence="3" id="KW-0472">Membrane</keyword>
<comment type="similarity">
    <text evidence="1">Belongs to the glycosyl hydrolase 46 family.</text>
</comment>
<dbReference type="CDD" id="cd00978">
    <property type="entry name" value="chitosanase_GH46"/>
    <property type="match status" value="1"/>
</dbReference>
<dbReference type="PROSITE" id="PS60000">
    <property type="entry name" value="CHITOSANASE_46_80"/>
    <property type="match status" value="1"/>
</dbReference>
<sequence length="269" mass="30525">MSKRIWWGSLVGIGLLLVGGWLVLHRSPVGYQAQRTIQTGQLRATTFALVSSAENSTTAYQRQYRYIQDIGDGRGYTAGIIGFTTGNGDLRQVVLRYRQLRPNNGLNQFLPALRRVQGTASHRGLGRPFVHAWRRAATDQRFVRAQNDILNQQYMYPALRAARHDDLGPLGQYIYYDALVVHGPGNDAASFGGIRRRARRLAQTPAQGGDPATYLRAFLRVRQGVMRQEAAHHDLSRLTTQRQLIRQRNFALRRPLAWTMYGDHYRLPA</sequence>
<feature type="active site" description="Nucleophile" evidence="2">
    <location>
        <position position="72"/>
    </location>
</feature>
<evidence type="ECO:0000256" key="3">
    <source>
        <dbReference type="SAM" id="Phobius"/>
    </source>
</evidence>
<dbReference type="AlphaFoldDB" id="A0A0R1LRB7"/>
<comment type="function">
    <text evidence="1">Aids in the defense against invading fungal pathogens by degrading their cell wall chitosan.</text>
</comment>
<dbReference type="InterPro" id="IPR000400">
    <property type="entry name" value="Glyco_hydro_46"/>
</dbReference>
<organism evidence="4 5">
    <name type="scientific">Levilactobacillus acidifarinae DSM 19394 = JCM 15949</name>
    <dbReference type="NCBI Taxonomy" id="1423715"/>
    <lineage>
        <taxon>Bacteria</taxon>
        <taxon>Bacillati</taxon>
        <taxon>Bacillota</taxon>
        <taxon>Bacilli</taxon>
        <taxon>Lactobacillales</taxon>
        <taxon>Lactobacillaceae</taxon>
        <taxon>Levilactobacillus</taxon>
    </lineage>
</organism>
<evidence type="ECO:0000313" key="4">
    <source>
        <dbReference type="EMBL" id="KRK95716.1"/>
    </source>
</evidence>
<feature type="transmembrane region" description="Helical" evidence="3">
    <location>
        <begin position="6"/>
        <end position="24"/>
    </location>
</feature>
<dbReference type="InterPro" id="IPR023099">
    <property type="entry name" value="Glyco_hydro_46_N"/>
</dbReference>
<dbReference type="STRING" id="1423715.FD25_GL000131"/>
<dbReference type="PATRIC" id="fig|1423715.3.peg.134"/>
<dbReference type="Proteomes" id="UP000051955">
    <property type="component" value="Unassembled WGS sequence"/>
</dbReference>
<keyword evidence="1" id="KW-0378">Hydrolase</keyword>
<evidence type="ECO:0000256" key="2">
    <source>
        <dbReference type="PIRSR" id="PIRSR036551-1"/>
    </source>
</evidence>
<feature type="active site" description="Proton donor" evidence="2">
    <location>
        <position position="54"/>
    </location>
</feature>
<dbReference type="RefSeq" id="WP_057802092.1">
    <property type="nucleotide sequence ID" value="NZ_AZDV01000006.1"/>
</dbReference>
<keyword evidence="5" id="KW-1185">Reference proteome</keyword>
<keyword evidence="3" id="KW-0812">Transmembrane</keyword>
<evidence type="ECO:0000313" key="5">
    <source>
        <dbReference type="Proteomes" id="UP000051955"/>
    </source>
</evidence>
<gene>
    <name evidence="4" type="ORF">FD25_GL000131</name>
</gene>
<dbReference type="EC" id="3.2.1.132" evidence="1"/>
<proteinExistence type="inferred from homology"/>
<keyword evidence="1" id="KW-0964">Secreted</keyword>
<evidence type="ECO:0000256" key="1">
    <source>
        <dbReference type="PIRNR" id="PIRNR036551"/>
    </source>
</evidence>
<name>A0A0R1LRB7_9LACO</name>
<dbReference type="PIRSF" id="PIRSF036551">
    <property type="entry name" value="Chitosanase"/>
    <property type="match status" value="1"/>
</dbReference>
<dbReference type="EMBL" id="AZDV01000006">
    <property type="protein sequence ID" value="KRK95716.1"/>
    <property type="molecule type" value="Genomic_DNA"/>
</dbReference>